<feature type="region of interest" description="Disordered" evidence="1">
    <location>
        <begin position="134"/>
        <end position="153"/>
    </location>
</feature>
<feature type="compositionally biased region" description="Low complexity" evidence="1">
    <location>
        <begin position="238"/>
        <end position="256"/>
    </location>
</feature>
<feature type="compositionally biased region" description="Low complexity" evidence="1">
    <location>
        <begin position="216"/>
        <end position="225"/>
    </location>
</feature>
<dbReference type="EMBL" id="ODYU01004281">
    <property type="protein sequence ID" value="SOQ43981.1"/>
    <property type="molecule type" value="Genomic_DNA"/>
</dbReference>
<evidence type="ECO:0000313" key="2">
    <source>
        <dbReference type="EMBL" id="SOQ43981.1"/>
    </source>
</evidence>
<organism evidence="2">
    <name type="scientific">Spodoptera frugiperda</name>
    <name type="common">Fall armyworm</name>
    <dbReference type="NCBI Taxonomy" id="7108"/>
    <lineage>
        <taxon>Eukaryota</taxon>
        <taxon>Metazoa</taxon>
        <taxon>Ecdysozoa</taxon>
        <taxon>Arthropoda</taxon>
        <taxon>Hexapoda</taxon>
        <taxon>Insecta</taxon>
        <taxon>Pterygota</taxon>
        <taxon>Neoptera</taxon>
        <taxon>Endopterygota</taxon>
        <taxon>Lepidoptera</taxon>
        <taxon>Glossata</taxon>
        <taxon>Ditrysia</taxon>
        <taxon>Noctuoidea</taxon>
        <taxon>Noctuidae</taxon>
        <taxon>Amphipyrinae</taxon>
        <taxon>Spodoptera</taxon>
    </lineage>
</organism>
<feature type="compositionally biased region" description="Polar residues" evidence="1">
    <location>
        <begin position="328"/>
        <end position="339"/>
    </location>
</feature>
<proteinExistence type="predicted"/>
<feature type="region of interest" description="Disordered" evidence="1">
    <location>
        <begin position="216"/>
        <end position="315"/>
    </location>
</feature>
<accession>A0A2H1VT05</accession>
<reference evidence="2" key="1">
    <citation type="submission" date="2016-07" db="EMBL/GenBank/DDBJ databases">
        <authorList>
            <person name="Bretaudeau A."/>
        </authorList>
    </citation>
    <scope>NUCLEOTIDE SEQUENCE</scope>
    <source>
        <strain evidence="2">Rice</strain>
        <tissue evidence="2">Whole body</tissue>
    </source>
</reference>
<feature type="region of interest" description="Disordered" evidence="1">
    <location>
        <begin position="328"/>
        <end position="349"/>
    </location>
</feature>
<feature type="compositionally biased region" description="Basic and acidic residues" evidence="1">
    <location>
        <begin position="340"/>
        <end position="349"/>
    </location>
</feature>
<protein>
    <submittedName>
        <fullName evidence="2">SFRICE_017610</fullName>
    </submittedName>
</protein>
<dbReference type="AlphaFoldDB" id="A0A2H1VT05"/>
<feature type="compositionally biased region" description="Polar residues" evidence="1">
    <location>
        <begin position="298"/>
        <end position="315"/>
    </location>
</feature>
<sequence length="349" mass="37891">MSLKRGQHCSPQLGAAPPHHHTIAPYHYTTMEGHAWVSILLLTITMVAANALEGRKMMHIPEKIIGGVIDIVQNHKNKPTQQTTTVQSQTQQQSFQQGYPQQYAPWNTGYQNQGQGQYQGQYVNYGYPQQGSYPQGGYGNQYPSNQQFGASQVQGQYQQTNGFDGQQANQFQSQGQAQAQNQYQNQQAGQFVNQNQQFTNGNYQGAQPVNQPANQQVNYQPANQPSGGFVQATGSYGGHQSSNFGSQQSSFVGQTQPSNNYVGNQQGQVPQSTFVGQNVQSSHFQGQAGYPGAPGFAGSNNGSFQTTSGGHQTGTPGPTCVCQAWTKPQNGVLNDNGTQRSEEKDEKAV</sequence>
<feature type="compositionally biased region" description="Polar residues" evidence="1">
    <location>
        <begin position="257"/>
        <end position="285"/>
    </location>
</feature>
<evidence type="ECO:0000256" key="1">
    <source>
        <dbReference type="SAM" id="MobiDB-lite"/>
    </source>
</evidence>
<name>A0A2H1VT05_SPOFR</name>
<gene>
    <name evidence="2" type="ORF">SFRICE_017610</name>
</gene>